<keyword evidence="6" id="KW-0029">Amino-acid transport</keyword>
<dbReference type="Pfam" id="PF00528">
    <property type="entry name" value="BPD_transp_1"/>
    <property type="match status" value="1"/>
</dbReference>
<reference evidence="12 14" key="2">
    <citation type="submission" date="2019-06" db="EMBL/GenBank/DDBJ databases">
        <title>Pseudomonas bimorpha sp. nov. isolated from bovine raw milk and skim milk concentrate.</title>
        <authorList>
            <person name="Hofmann K."/>
            <person name="Huptas C."/>
            <person name="Doll E."/>
            <person name="Scherer S."/>
            <person name="Wenning M."/>
        </authorList>
    </citation>
    <scope>NUCLEOTIDE SEQUENCE [LARGE SCALE GENOMIC DNA]</scope>
    <source>
        <strain evidence="12 14">DSM 17835</strain>
    </source>
</reference>
<dbReference type="RefSeq" id="WP_010565179.1">
    <property type="nucleotide sequence ID" value="NZ_LT629689.1"/>
</dbReference>
<dbReference type="GeneID" id="78553965"/>
<comment type="subcellular location">
    <subcellularLocation>
        <location evidence="1">Cell inner membrane</location>
        <topology evidence="1">Multi-pass membrane protein</topology>
    </subcellularLocation>
    <subcellularLocation>
        <location evidence="9">Cell membrane</location>
        <topology evidence="9">Multi-pass membrane protein</topology>
    </subcellularLocation>
</comment>
<evidence type="ECO:0000256" key="5">
    <source>
        <dbReference type="ARBA" id="ARBA00022692"/>
    </source>
</evidence>
<dbReference type="SUPFAM" id="SSF161098">
    <property type="entry name" value="MetI-like"/>
    <property type="match status" value="1"/>
</dbReference>
<keyword evidence="4" id="KW-1003">Cell membrane</keyword>
<feature type="transmembrane region" description="Helical" evidence="9">
    <location>
        <begin position="48"/>
        <end position="73"/>
    </location>
</feature>
<dbReference type="EMBL" id="LT629689">
    <property type="protein sequence ID" value="SDF29321.1"/>
    <property type="molecule type" value="Genomic_DNA"/>
</dbReference>
<keyword evidence="13" id="KW-1185">Reference proteome</keyword>
<evidence type="ECO:0000256" key="8">
    <source>
        <dbReference type="ARBA" id="ARBA00023136"/>
    </source>
</evidence>
<dbReference type="Proteomes" id="UP000182858">
    <property type="component" value="Chromosome I"/>
</dbReference>
<gene>
    <name evidence="12" type="ORF">FIV36_19950</name>
    <name evidence="11" type="ORF">SAMN05216591_2513</name>
</gene>
<feature type="transmembrane region" description="Helical" evidence="9">
    <location>
        <begin position="184"/>
        <end position="205"/>
    </location>
</feature>
<feature type="transmembrane region" description="Helical" evidence="9">
    <location>
        <begin position="12"/>
        <end position="36"/>
    </location>
</feature>
<dbReference type="InterPro" id="IPR043429">
    <property type="entry name" value="ArtM/GltK/GlnP/TcyL/YhdX-like"/>
</dbReference>
<feature type="domain" description="ABC transmembrane type-1" evidence="10">
    <location>
        <begin position="11"/>
        <end position="199"/>
    </location>
</feature>
<dbReference type="EMBL" id="VFET01000017">
    <property type="protein sequence ID" value="TWS02575.1"/>
    <property type="molecule type" value="Genomic_DNA"/>
</dbReference>
<keyword evidence="5 9" id="KW-0812">Transmembrane</keyword>
<dbReference type="InterPro" id="IPR035906">
    <property type="entry name" value="MetI-like_sf"/>
</dbReference>
<proteinExistence type="inferred from homology"/>
<dbReference type="Proteomes" id="UP000317951">
    <property type="component" value="Unassembled WGS sequence"/>
</dbReference>
<keyword evidence="3 9" id="KW-0813">Transport</keyword>
<sequence length="215" mass="23313">MQELLSYLPDFANALLVTLGISLTAAAMGLLLGFGLNALRMAVPGFLAIYRVYVWLIRGTPFLAQLAIIYFGLPVIGLRLEAVEASILSLAIYSAAYFAELFRSAWASVPNGQVEAARVHGISRSRVFWHIQAPQALAFALPLLGNQVILTIKESAVTSIITVPELTMTAGRIVSTTFSYVLPYALLVLSYWLLTSTVAAVASALGRRMTRHLRG</sequence>
<evidence type="ECO:0000256" key="9">
    <source>
        <dbReference type="RuleBase" id="RU363032"/>
    </source>
</evidence>
<evidence type="ECO:0000256" key="3">
    <source>
        <dbReference type="ARBA" id="ARBA00022448"/>
    </source>
</evidence>
<dbReference type="GO" id="GO:0022857">
    <property type="term" value="F:transmembrane transporter activity"/>
    <property type="evidence" value="ECO:0007669"/>
    <property type="project" value="InterPro"/>
</dbReference>
<evidence type="ECO:0000313" key="12">
    <source>
        <dbReference type="EMBL" id="TWS02575.1"/>
    </source>
</evidence>
<dbReference type="AlphaFoldDB" id="A0A5C5QA60"/>
<evidence type="ECO:0000256" key="4">
    <source>
        <dbReference type="ARBA" id="ARBA00022475"/>
    </source>
</evidence>
<evidence type="ECO:0000256" key="1">
    <source>
        <dbReference type="ARBA" id="ARBA00004429"/>
    </source>
</evidence>
<evidence type="ECO:0000256" key="7">
    <source>
        <dbReference type="ARBA" id="ARBA00022989"/>
    </source>
</evidence>
<evidence type="ECO:0000313" key="14">
    <source>
        <dbReference type="Proteomes" id="UP000317951"/>
    </source>
</evidence>
<evidence type="ECO:0000313" key="11">
    <source>
        <dbReference type="EMBL" id="SDF29321.1"/>
    </source>
</evidence>
<evidence type="ECO:0000313" key="13">
    <source>
        <dbReference type="Proteomes" id="UP000182858"/>
    </source>
</evidence>
<name>A0A5C5QA60_9PSED</name>
<reference evidence="11 13" key="1">
    <citation type="submission" date="2016-10" db="EMBL/GenBank/DDBJ databases">
        <authorList>
            <person name="Varghese N."/>
            <person name="Submissions S."/>
        </authorList>
    </citation>
    <scope>NUCLEOTIDE SEQUENCE [LARGE SCALE GENOMIC DNA]</scope>
    <source>
        <strain evidence="11 13">DSM 17835</strain>
    </source>
</reference>
<organism evidence="12 14">
    <name type="scientific">Pseudomonas extremaustralis</name>
    <dbReference type="NCBI Taxonomy" id="359110"/>
    <lineage>
        <taxon>Bacteria</taxon>
        <taxon>Pseudomonadati</taxon>
        <taxon>Pseudomonadota</taxon>
        <taxon>Gammaproteobacteria</taxon>
        <taxon>Pseudomonadales</taxon>
        <taxon>Pseudomonadaceae</taxon>
        <taxon>Pseudomonas</taxon>
    </lineage>
</organism>
<accession>A0A5C5QA60</accession>
<dbReference type="InterPro" id="IPR000515">
    <property type="entry name" value="MetI-like"/>
</dbReference>
<dbReference type="GO" id="GO:0006865">
    <property type="term" value="P:amino acid transport"/>
    <property type="evidence" value="ECO:0007669"/>
    <property type="project" value="UniProtKB-KW"/>
</dbReference>
<keyword evidence="8 9" id="KW-0472">Membrane</keyword>
<evidence type="ECO:0000256" key="2">
    <source>
        <dbReference type="ARBA" id="ARBA00010072"/>
    </source>
</evidence>
<protein>
    <submittedName>
        <fullName evidence="11">Amino acid ABC transporter membrane protein 2, PAAT family</fullName>
    </submittedName>
    <submittedName>
        <fullName evidence="12">Amino acid ABC transporter permease</fullName>
    </submittedName>
</protein>
<dbReference type="PROSITE" id="PS50928">
    <property type="entry name" value="ABC_TM1"/>
    <property type="match status" value="1"/>
</dbReference>
<evidence type="ECO:0000256" key="6">
    <source>
        <dbReference type="ARBA" id="ARBA00022970"/>
    </source>
</evidence>
<dbReference type="Gene3D" id="1.10.3720.10">
    <property type="entry name" value="MetI-like"/>
    <property type="match status" value="1"/>
</dbReference>
<dbReference type="PANTHER" id="PTHR30614">
    <property type="entry name" value="MEMBRANE COMPONENT OF AMINO ACID ABC TRANSPORTER"/>
    <property type="match status" value="1"/>
</dbReference>
<comment type="similarity">
    <text evidence="2">Belongs to the binding-protein-dependent transport system permease family. HisMQ subfamily.</text>
</comment>
<dbReference type="InterPro" id="IPR010065">
    <property type="entry name" value="AA_ABC_transptr_permease_3TM"/>
</dbReference>
<dbReference type="GO" id="GO:0043190">
    <property type="term" value="C:ATP-binding cassette (ABC) transporter complex"/>
    <property type="evidence" value="ECO:0007669"/>
    <property type="project" value="InterPro"/>
</dbReference>
<keyword evidence="7 9" id="KW-1133">Transmembrane helix</keyword>
<dbReference type="CDD" id="cd06261">
    <property type="entry name" value="TM_PBP2"/>
    <property type="match status" value="1"/>
</dbReference>
<dbReference type="NCBIfam" id="TIGR01726">
    <property type="entry name" value="HEQRo_perm_3TM"/>
    <property type="match status" value="1"/>
</dbReference>
<dbReference type="PANTHER" id="PTHR30614:SF0">
    <property type="entry name" value="L-CYSTINE TRANSPORT SYSTEM PERMEASE PROTEIN TCYL"/>
    <property type="match status" value="1"/>
</dbReference>
<dbReference type="OrthoDB" id="7255919at2"/>
<evidence type="ECO:0000259" key="10">
    <source>
        <dbReference type="PROSITE" id="PS50928"/>
    </source>
</evidence>